<dbReference type="SUPFAM" id="SSF57196">
    <property type="entry name" value="EGF/Laminin"/>
    <property type="match status" value="1"/>
</dbReference>
<evidence type="ECO:0000256" key="1">
    <source>
        <dbReference type="ARBA" id="ARBA00023157"/>
    </source>
</evidence>
<protein>
    <submittedName>
        <fullName evidence="3">Fibulin-5</fullName>
    </submittedName>
</protein>
<keyword evidence="1" id="KW-1015">Disulfide bond</keyword>
<organism evidence="3 4">
    <name type="scientific">Takifugu flavidus</name>
    <name type="common">sansaifugu</name>
    <dbReference type="NCBI Taxonomy" id="433684"/>
    <lineage>
        <taxon>Eukaryota</taxon>
        <taxon>Metazoa</taxon>
        <taxon>Chordata</taxon>
        <taxon>Craniata</taxon>
        <taxon>Vertebrata</taxon>
        <taxon>Euteleostomi</taxon>
        <taxon>Actinopterygii</taxon>
        <taxon>Neopterygii</taxon>
        <taxon>Teleostei</taxon>
        <taxon>Neoteleostei</taxon>
        <taxon>Acanthomorphata</taxon>
        <taxon>Eupercaria</taxon>
        <taxon>Tetraodontiformes</taxon>
        <taxon>Tetradontoidea</taxon>
        <taxon>Tetraodontidae</taxon>
        <taxon>Takifugu</taxon>
    </lineage>
</organism>
<gene>
    <name evidence="3" type="ORF">D4764_16G0010800</name>
</gene>
<keyword evidence="4" id="KW-1185">Reference proteome</keyword>
<evidence type="ECO:0000313" key="4">
    <source>
        <dbReference type="Proteomes" id="UP000324091"/>
    </source>
</evidence>
<sequence length="238" mass="26441">MFVKSLEIEWNPMLPVLKPLVKDIKPLSAWRWPFQHRCRRIVGVALRALLGRRGGDLGRVSSGPKRAEDMRGVRFCSSRSVSQPRSLRALAAPAGGFSAFLRTCTEGFAYDRRARQCIDVDECRILPDACRGDMRCVNQYGGYLCLPQGLYSQPIRPDYPGQVEQVFPDASDGYSDTALPDRPRSAEPSYPIIRTSAQCILGYALAEDGTCNGELTRNMFAAGTFPFAFAGPRRVQQS</sequence>
<dbReference type="EMBL" id="RHFK02000008">
    <property type="protein sequence ID" value="TWW72583.1"/>
    <property type="molecule type" value="Genomic_DNA"/>
</dbReference>
<dbReference type="Proteomes" id="UP000324091">
    <property type="component" value="Chromosome 16"/>
</dbReference>
<dbReference type="Gene3D" id="2.10.25.10">
    <property type="entry name" value="Laminin"/>
    <property type="match status" value="1"/>
</dbReference>
<dbReference type="CDD" id="cd00054">
    <property type="entry name" value="EGF_CA"/>
    <property type="match status" value="1"/>
</dbReference>
<dbReference type="AlphaFoldDB" id="A0A5C6NZ75"/>
<name>A0A5C6NZ75_9TELE</name>
<comment type="caution">
    <text evidence="3">The sequence shown here is derived from an EMBL/GenBank/DDBJ whole genome shotgun (WGS) entry which is preliminary data.</text>
</comment>
<dbReference type="PROSITE" id="PS01187">
    <property type="entry name" value="EGF_CA"/>
    <property type="match status" value="1"/>
</dbReference>
<proteinExistence type="predicted"/>
<reference evidence="3 4" key="1">
    <citation type="submission" date="2019-04" db="EMBL/GenBank/DDBJ databases">
        <title>Chromosome genome assembly for Takifugu flavidus.</title>
        <authorList>
            <person name="Xiao S."/>
        </authorList>
    </citation>
    <scope>NUCLEOTIDE SEQUENCE [LARGE SCALE GENOMIC DNA]</scope>
    <source>
        <strain evidence="3">HTHZ2018</strain>
        <tissue evidence="3">Muscle</tissue>
    </source>
</reference>
<accession>A0A5C6NZ75</accession>
<dbReference type="Pfam" id="PF07645">
    <property type="entry name" value="EGF_CA"/>
    <property type="match status" value="1"/>
</dbReference>
<dbReference type="GO" id="GO:0005509">
    <property type="term" value="F:calcium ion binding"/>
    <property type="evidence" value="ECO:0007669"/>
    <property type="project" value="InterPro"/>
</dbReference>
<evidence type="ECO:0000259" key="2">
    <source>
        <dbReference type="Pfam" id="PF07645"/>
    </source>
</evidence>
<evidence type="ECO:0000313" key="3">
    <source>
        <dbReference type="EMBL" id="TWW72583.1"/>
    </source>
</evidence>
<dbReference type="GO" id="GO:0032502">
    <property type="term" value="P:developmental process"/>
    <property type="evidence" value="ECO:0007669"/>
    <property type="project" value="UniProtKB-ARBA"/>
</dbReference>
<feature type="domain" description="NOTCH1 EGF-like calcium-binding" evidence="2">
    <location>
        <begin position="119"/>
        <end position="146"/>
    </location>
</feature>
<dbReference type="InterPro" id="IPR018097">
    <property type="entry name" value="EGF_Ca-bd_CS"/>
</dbReference>
<dbReference type="InterPro" id="IPR049883">
    <property type="entry name" value="NOTCH1_EGF-like"/>
</dbReference>